<dbReference type="AlphaFoldDB" id="A0AAW5R0H0"/>
<dbReference type="EMBL" id="JALIDZ010000005">
    <property type="protein sequence ID" value="MCT8972644.1"/>
    <property type="molecule type" value="Genomic_DNA"/>
</dbReference>
<dbReference type="GO" id="GO:0006508">
    <property type="term" value="P:proteolysis"/>
    <property type="evidence" value="ECO:0007669"/>
    <property type="project" value="UniProtKB-KW"/>
</dbReference>
<sequence>MAQDLIRYDLLTQDALRGVVRTVLADVAKNGLPGDHHFFIGFSTTAPGVRVSNRLRESYPEEMTVVLQHQFWDLEVTDSGFSVSLSFNGIPERLVVPYSAIKGFLDPSVQFGLQFETGLPEEANDAGAVTEPAAEAAPDDAAAPAKPAKPARRKKDKAAPAAETAEDAADAEAEPQESQGAEVVSLDTFRKKT</sequence>
<protein>
    <submittedName>
        <fullName evidence="2">ClpXP protease specificity-enhancing factor SspB</fullName>
    </submittedName>
</protein>
<comment type="caution">
    <text evidence="2">The sequence shown here is derived from an EMBL/GenBank/DDBJ whole genome shotgun (WGS) entry which is preliminary data.</text>
</comment>
<evidence type="ECO:0000256" key="1">
    <source>
        <dbReference type="SAM" id="MobiDB-lite"/>
    </source>
</evidence>
<evidence type="ECO:0000313" key="2">
    <source>
        <dbReference type="EMBL" id="MCT8972644.1"/>
    </source>
</evidence>
<dbReference type="SUPFAM" id="SSF101738">
    <property type="entry name" value="SspB-like"/>
    <property type="match status" value="1"/>
</dbReference>
<dbReference type="InterPro" id="IPR007481">
    <property type="entry name" value="SspB"/>
</dbReference>
<reference evidence="2 3" key="1">
    <citation type="submission" date="2022-04" db="EMBL/GenBank/DDBJ databases">
        <authorList>
            <person name="Ye Y.-Q."/>
            <person name="Du Z.-J."/>
        </authorList>
    </citation>
    <scope>NUCLEOTIDE SEQUENCE [LARGE SCALE GENOMIC DNA]</scope>
    <source>
        <strain evidence="2 3">A6E488</strain>
    </source>
</reference>
<name>A0AAW5R0H0_9HYPH</name>
<dbReference type="GO" id="GO:0008233">
    <property type="term" value="F:peptidase activity"/>
    <property type="evidence" value="ECO:0007669"/>
    <property type="project" value="UniProtKB-KW"/>
</dbReference>
<evidence type="ECO:0000313" key="3">
    <source>
        <dbReference type="Proteomes" id="UP001320898"/>
    </source>
</evidence>
<gene>
    <name evidence="2" type="ORF">MUB46_12325</name>
</gene>
<keyword evidence="2" id="KW-0378">Hydrolase</keyword>
<feature type="compositionally biased region" description="Acidic residues" evidence="1">
    <location>
        <begin position="164"/>
        <end position="175"/>
    </location>
</feature>
<dbReference type="RefSeq" id="WP_261616221.1">
    <property type="nucleotide sequence ID" value="NZ_JALIDZ010000005.1"/>
</dbReference>
<feature type="compositionally biased region" description="Low complexity" evidence="1">
    <location>
        <begin position="131"/>
        <end position="148"/>
    </location>
</feature>
<proteinExistence type="predicted"/>
<organism evidence="2 3">
    <name type="scientific">Microbaculum marinisediminis</name>
    <dbReference type="NCBI Taxonomy" id="2931392"/>
    <lineage>
        <taxon>Bacteria</taxon>
        <taxon>Pseudomonadati</taxon>
        <taxon>Pseudomonadota</taxon>
        <taxon>Alphaproteobacteria</taxon>
        <taxon>Hyphomicrobiales</taxon>
        <taxon>Tepidamorphaceae</taxon>
        <taxon>Microbaculum</taxon>
    </lineage>
</organism>
<keyword evidence="3" id="KW-1185">Reference proteome</keyword>
<accession>A0AAW5R0H0</accession>
<feature type="region of interest" description="Disordered" evidence="1">
    <location>
        <begin position="123"/>
        <end position="193"/>
    </location>
</feature>
<dbReference type="Pfam" id="PF04386">
    <property type="entry name" value="SspB"/>
    <property type="match status" value="1"/>
</dbReference>
<dbReference type="Gene3D" id="2.30.30.220">
    <property type="entry name" value="SspB-like"/>
    <property type="match status" value="1"/>
</dbReference>
<dbReference type="Proteomes" id="UP001320898">
    <property type="component" value="Unassembled WGS sequence"/>
</dbReference>
<keyword evidence="2" id="KW-0645">Protease</keyword>
<dbReference type="InterPro" id="IPR036760">
    <property type="entry name" value="SspB-like_sf"/>
</dbReference>